<dbReference type="OrthoDB" id="448649at2759"/>
<evidence type="ECO:0000256" key="7">
    <source>
        <dbReference type="ARBA" id="ARBA00022927"/>
    </source>
</evidence>
<evidence type="ECO:0000256" key="3">
    <source>
        <dbReference type="ARBA" id="ARBA00015352"/>
    </source>
</evidence>
<dbReference type="Proteomes" id="UP000663131">
    <property type="component" value="Chromosome 3"/>
</dbReference>
<evidence type="ECO:0000313" key="10">
    <source>
        <dbReference type="Proteomes" id="UP000663131"/>
    </source>
</evidence>
<dbReference type="InterPro" id="IPR011989">
    <property type="entry name" value="ARM-like"/>
</dbReference>
<evidence type="ECO:0000256" key="4">
    <source>
        <dbReference type="ARBA" id="ARBA00022448"/>
    </source>
</evidence>
<dbReference type="AlphaFoldDB" id="A0A871QZL0"/>
<proteinExistence type="inferred from homology"/>
<dbReference type="Pfam" id="PF16782">
    <property type="entry name" value="SIL1"/>
    <property type="match status" value="1"/>
</dbReference>
<keyword evidence="8" id="KW-0811">Translocation</keyword>
<organism evidence="9 10">
    <name type="scientific">Dekkera bruxellensis</name>
    <name type="common">Brettanomyces custersii</name>
    <dbReference type="NCBI Taxonomy" id="5007"/>
    <lineage>
        <taxon>Eukaryota</taxon>
        <taxon>Fungi</taxon>
        <taxon>Dikarya</taxon>
        <taxon>Ascomycota</taxon>
        <taxon>Saccharomycotina</taxon>
        <taxon>Pichiomycetes</taxon>
        <taxon>Pichiales</taxon>
        <taxon>Pichiaceae</taxon>
        <taxon>Brettanomyces</taxon>
    </lineage>
</organism>
<keyword evidence="7" id="KW-0653">Protein transport</keyword>
<sequence length="315" mass="34916">MAQVAESNNNDIICPKGDHKEACYSRHFEPSSEWKIVKEGQMIPTGLEIRMGIDGSGIKEARIAGDDHGMDVSDAEIIPAGDEKIGLDSNSNPEQVLEVSEALKNDGINNYKEQTSFSDREEFKSLSGYIITLGKQRKLSSENFETIVKNLERLAELSSDYEIGSDVSKGHSLESLLALSGISDNSNHKDEFVFSGLGQKEIVKVKDMSLRCLSSALRNNDESLAHLSEAIPDRVSFVTRLISQETNPLLQRRRIGLLGALITNDEFEQAINNNSVRELLERLGRNSPNELVRERVSNTLSDLANKRGDEAIVKQ</sequence>
<evidence type="ECO:0000256" key="8">
    <source>
        <dbReference type="ARBA" id="ARBA00023010"/>
    </source>
</evidence>
<dbReference type="GO" id="GO:0000774">
    <property type="term" value="F:adenyl-nucleotide exchange factor activity"/>
    <property type="evidence" value="ECO:0007669"/>
    <property type="project" value="InterPro"/>
</dbReference>
<reference evidence="9" key="1">
    <citation type="submission" date="2020-10" db="EMBL/GenBank/DDBJ databases">
        <authorList>
            <person name="Palmer J.M."/>
        </authorList>
    </citation>
    <scope>NUCLEOTIDE SEQUENCE</scope>
    <source>
        <strain evidence="9">UCD 2041</strain>
    </source>
</reference>
<name>A0A871QZL0_DEKBR</name>
<gene>
    <name evidence="9" type="ORF">BRETT_000166</name>
</gene>
<comment type="subunit">
    <text evidence="2">Interacts with KAR2.</text>
</comment>
<dbReference type="KEGG" id="bbrx:BRETT_000166"/>
<evidence type="ECO:0000256" key="5">
    <source>
        <dbReference type="ARBA" id="ARBA00022729"/>
    </source>
</evidence>
<dbReference type="InterPro" id="IPR031884">
    <property type="entry name" value="Sil1_fungi"/>
</dbReference>
<dbReference type="EMBL" id="CP063131">
    <property type="protein sequence ID" value="QOU18439.1"/>
    <property type="molecule type" value="Genomic_DNA"/>
</dbReference>
<comment type="similarity">
    <text evidence="1">Belongs to the SIL1 family.</text>
</comment>
<reference evidence="9" key="2">
    <citation type="journal article" name="BMC Genomics">
        <title>New genome assemblies reveal patterns of domestication and adaptation across Brettanomyces (Dekkera) species.</title>
        <authorList>
            <person name="Roach M.J."/>
            <person name="Borneman A.R."/>
        </authorList>
    </citation>
    <scope>NUCLEOTIDE SEQUENCE</scope>
    <source>
        <strain evidence="9">UCD 2041</strain>
    </source>
</reference>
<evidence type="ECO:0000256" key="1">
    <source>
        <dbReference type="ARBA" id="ARBA00010588"/>
    </source>
</evidence>
<evidence type="ECO:0000256" key="6">
    <source>
        <dbReference type="ARBA" id="ARBA00022824"/>
    </source>
</evidence>
<dbReference type="SUPFAM" id="SSF48371">
    <property type="entry name" value="ARM repeat"/>
    <property type="match status" value="1"/>
</dbReference>
<dbReference type="GO" id="GO:0005783">
    <property type="term" value="C:endoplasmic reticulum"/>
    <property type="evidence" value="ECO:0007669"/>
    <property type="project" value="InterPro"/>
</dbReference>
<keyword evidence="6" id="KW-0256">Endoplasmic reticulum</keyword>
<keyword evidence="4" id="KW-0813">Transport</keyword>
<accession>A0A871QZL0</accession>
<evidence type="ECO:0000313" key="9">
    <source>
        <dbReference type="EMBL" id="QOU18439.1"/>
    </source>
</evidence>
<dbReference type="GeneID" id="64572092"/>
<dbReference type="RefSeq" id="XP_041134933.1">
    <property type="nucleotide sequence ID" value="XM_041278738.1"/>
</dbReference>
<keyword evidence="5" id="KW-0732">Signal</keyword>
<dbReference type="GO" id="GO:0015031">
    <property type="term" value="P:protein transport"/>
    <property type="evidence" value="ECO:0007669"/>
    <property type="project" value="UniProtKB-KW"/>
</dbReference>
<protein>
    <recommendedName>
        <fullName evidence="3">Nucleotide exchange factor SIL1</fullName>
    </recommendedName>
</protein>
<evidence type="ECO:0000256" key="2">
    <source>
        <dbReference type="ARBA" id="ARBA00011799"/>
    </source>
</evidence>
<dbReference type="Gene3D" id="1.25.10.10">
    <property type="entry name" value="Leucine-rich Repeat Variant"/>
    <property type="match status" value="1"/>
</dbReference>
<dbReference type="InterPro" id="IPR016024">
    <property type="entry name" value="ARM-type_fold"/>
</dbReference>